<evidence type="ECO:0000256" key="1">
    <source>
        <dbReference type="SAM" id="SignalP"/>
    </source>
</evidence>
<dbReference type="EMBL" id="CP059732">
    <property type="protein sequence ID" value="QMW00307.1"/>
    <property type="molecule type" value="Genomic_DNA"/>
</dbReference>
<feature type="signal peptide" evidence="1">
    <location>
        <begin position="1"/>
        <end position="37"/>
    </location>
</feature>
<dbReference type="Pfam" id="PF13568">
    <property type="entry name" value="OMP_b-brl_2"/>
    <property type="match status" value="1"/>
</dbReference>
<protein>
    <submittedName>
        <fullName evidence="3">PorT family protein</fullName>
    </submittedName>
</protein>
<accession>A0A7G5GN65</accession>
<proteinExistence type="predicted"/>
<name>A0A7G5GN65_9BACT</name>
<feature type="domain" description="Outer membrane protein beta-barrel" evidence="2">
    <location>
        <begin position="37"/>
        <end position="197"/>
    </location>
</feature>
<evidence type="ECO:0000313" key="3">
    <source>
        <dbReference type="EMBL" id="QMW00307.1"/>
    </source>
</evidence>
<gene>
    <name evidence="3" type="ORF">H3H32_20000</name>
</gene>
<dbReference type="KEGG" id="sfol:H3H32_20000"/>
<organism evidence="3 4">
    <name type="scientific">Spirosoma foliorum</name>
    <dbReference type="NCBI Taxonomy" id="2710596"/>
    <lineage>
        <taxon>Bacteria</taxon>
        <taxon>Pseudomonadati</taxon>
        <taxon>Bacteroidota</taxon>
        <taxon>Cytophagia</taxon>
        <taxon>Cytophagales</taxon>
        <taxon>Cytophagaceae</taxon>
        <taxon>Spirosoma</taxon>
    </lineage>
</organism>
<dbReference type="AlphaFoldDB" id="A0A7G5GN65"/>
<dbReference type="Proteomes" id="UP000515369">
    <property type="component" value="Chromosome"/>
</dbReference>
<keyword evidence="4" id="KW-1185">Reference proteome</keyword>
<feature type="chain" id="PRO_5028917206" evidence="1">
    <location>
        <begin position="38"/>
        <end position="223"/>
    </location>
</feature>
<evidence type="ECO:0000259" key="2">
    <source>
        <dbReference type="Pfam" id="PF13568"/>
    </source>
</evidence>
<reference evidence="3 4" key="1">
    <citation type="submission" date="2020-07" db="EMBL/GenBank/DDBJ databases">
        <title>Spirosoma foliorum sp. nov., isolated from the leaves on the Nejang mountain Korea, Republic of.</title>
        <authorList>
            <person name="Ho H."/>
            <person name="Lee Y.-J."/>
            <person name="Nurcahyanto D.-A."/>
            <person name="Kim S.-G."/>
        </authorList>
    </citation>
    <scope>NUCLEOTIDE SEQUENCE [LARGE SCALE GENOMIC DNA]</scope>
    <source>
        <strain evidence="3 4">PL0136</strain>
    </source>
</reference>
<dbReference type="InterPro" id="IPR025665">
    <property type="entry name" value="Beta-barrel_OMP_2"/>
</dbReference>
<sequence length="223" mass="23605">MFCFQPINVMNNSVKTLMVAAFFSVGSLLLNSSDALAQGKARVGLKGGLNASSLYYDSQGATNKNERIGFHAGVFSQIPVSEFFAIQPELLYMTKGASATYNVIGFNGKNTFKLNYAELPVLATFKLGQAVELQAGPYVSYLLNSNINSNGDFGSGSTAVNRDNFNKVDYGIAGGLNLYFGKAFIGARYEQGLQNIANSGAANTILGNAKNGVGLLSVGFSVN</sequence>
<evidence type="ECO:0000313" key="4">
    <source>
        <dbReference type="Proteomes" id="UP000515369"/>
    </source>
</evidence>
<keyword evidence="1" id="KW-0732">Signal</keyword>